<protein>
    <recommendedName>
        <fullName evidence="5">ATP-dependent DNA helicase II subunit 1</fullName>
        <ecNumber evidence="4">3.6.4.12</ecNumber>
    </recommendedName>
    <alternativeName>
        <fullName evidence="17">ATP-dependent DNA helicase II subunit Ku70</fullName>
    </alternativeName>
</protein>
<dbReference type="SUPFAM" id="SSF53300">
    <property type="entry name" value="vWA-like"/>
    <property type="match status" value="1"/>
</dbReference>
<feature type="active site" description="Schiff-base intermediate with DNA; for 5'-deoxyribose-5-phosphate lyase activity" evidence="18">
    <location>
        <position position="14"/>
    </location>
</feature>
<dbReference type="Pfam" id="PF03730">
    <property type="entry name" value="Ku_C"/>
    <property type="match status" value="1"/>
</dbReference>
<keyword evidence="13" id="KW-0238">DNA-binding</keyword>
<keyword evidence="9" id="KW-0378">Hydrolase</keyword>
<dbReference type="PIRSF" id="PIRSF003033">
    <property type="entry name" value="Ku70"/>
    <property type="match status" value="1"/>
</dbReference>
<keyword evidence="8" id="KW-0227">DNA damage</keyword>
<keyword evidence="6" id="KW-0158">Chromosome</keyword>
<dbReference type="InterPro" id="IPR047087">
    <property type="entry name" value="KU70_core_dom"/>
</dbReference>
<keyword evidence="15" id="KW-0234">DNA repair</keyword>
<dbReference type="SMART" id="SM00559">
    <property type="entry name" value="Ku78"/>
    <property type="match status" value="1"/>
</dbReference>
<keyword evidence="12" id="KW-0779">Telomere</keyword>
<accession>A0A7H9B1E8</accession>
<evidence type="ECO:0000256" key="1">
    <source>
        <dbReference type="ARBA" id="ARBA00004123"/>
    </source>
</evidence>
<dbReference type="GO" id="GO:0000781">
    <property type="term" value="C:chromosome, telomeric region"/>
    <property type="evidence" value="ECO:0007669"/>
    <property type="project" value="UniProtKB-SubCell"/>
</dbReference>
<organism evidence="20 21">
    <name type="scientific">Zygotorulaspora mrakii</name>
    <name type="common">Zygosaccharomyces mrakii</name>
    <dbReference type="NCBI Taxonomy" id="42260"/>
    <lineage>
        <taxon>Eukaryota</taxon>
        <taxon>Fungi</taxon>
        <taxon>Dikarya</taxon>
        <taxon>Ascomycota</taxon>
        <taxon>Saccharomycotina</taxon>
        <taxon>Saccharomycetes</taxon>
        <taxon>Saccharomycetales</taxon>
        <taxon>Saccharomycetaceae</taxon>
        <taxon>Zygotorulaspora</taxon>
    </lineage>
</organism>
<dbReference type="PANTHER" id="PTHR12604:SF2">
    <property type="entry name" value="X-RAY REPAIR CROSS-COMPLEMENTING PROTEIN 6"/>
    <property type="match status" value="1"/>
</dbReference>
<keyword evidence="7" id="KW-0547">Nucleotide-binding</keyword>
<dbReference type="GO" id="GO:0005524">
    <property type="term" value="F:ATP binding"/>
    <property type="evidence" value="ECO:0007669"/>
    <property type="project" value="UniProtKB-KW"/>
</dbReference>
<keyword evidence="16" id="KW-0539">Nucleus</keyword>
<dbReference type="Gene3D" id="3.40.50.410">
    <property type="entry name" value="von Willebrand factor, type A domain"/>
    <property type="match status" value="1"/>
</dbReference>
<name>A0A7H9B1E8_ZYGMR</name>
<dbReference type="GO" id="GO:0003690">
    <property type="term" value="F:double-stranded DNA binding"/>
    <property type="evidence" value="ECO:0007669"/>
    <property type="project" value="TreeGrafter"/>
</dbReference>
<dbReference type="OrthoDB" id="3249161at2759"/>
<evidence type="ECO:0000256" key="13">
    <source>
        <dbReference type="ARBA" id="ARBA00023125"/>
    </source>
</evidence>
<dbReference type="EC" id="3.6.4.12" evidence="4"/>
<dbReference type="GeneID" id="59235912"/>
<keyword evidence="14" id="KW-0233">DNA recombination</keyword>
<evidence type="ECO:0000256" key="8">
    <source>
        <dbReference type="ARBA" id="ARBA00022763"/>
    </source>
</evidence>
<evidence type="ECO:0000256" key="9">
    <source>
        <dbReference type="ARBA" id="ARBA00022801"/>
    </source>
</evidence>
<dbReference type="Proteomes" id="UP000509704">
    <property type="component" value="Chromosome 3"/>
</dbReference>
<dbReference type="GO" id="GO:0042162">
    <property type="term" value="F:telomeric DNA binding"/>
    <property type="evidence" value="ECO:0007669"/>
    <property type="project" value="InterPro"/>
</dbReference>
<dbReference type="InterPro" id="IPR005161">
    <property type="entry name" value="Ku_N"/>
</dbReference>
<evidence type="ECO:0000256" key="6">
    <source>
        <dbReference type="ARBA" id="ARBA00022454"/>
    </source>
</evidence>
<reference evidence="20 21" key="1">
    <citation type="submission" date="2020-07" db="EMBL/GenBank/DDBJ databases">
        <title>The yeast mating-type switching endonuclease HO is a domesticated member of an unorthodox homing genetic element family.</title>
        <authorList>
            <person name="Coughlan A.Y."/>
            <person name="Lombardi L."/>
            <person name="Braun-Galleani S."/>
            <person name="Martos A.R."/>
            <person name="Galeote V."/>
            <person name="Bigey F."/>
            <person name="Dequin S."/>
            <person name="Byrne K.P."/>
            <person name="Wolfe K.H."/>
        </authorList>
    </citation>
    <scope>NUCLEOTIDE SEQUENCE [LARGE SCALE GENOMIC DNA]</scope>
    <source>
        <strain evidence="20 21">NRRL Y-6702</strain>
    </source>
</reference>
<dbReference type="InterPro" id="IPR036465">
    <property type="entry name" value="vWFA_dom_sf"/>
</dbReference>
<evidence type="ECO:0000256" key="4">
    <source>
        <dbReference type="ARBA" id="ARBA00012551"/>
    </source>
</evidence>
<dbReference type="SUPFAM" id="SSF100939">
    <property type="entry name" value="SPOC domain-like"/>
    <property type="match status" value="1"/>
</dbReference>
<keyword evidence="10" id="KW-0347">Helicase</keyword>
<dbReference type="GO" id="GO:0016787">
    <property type="term" value="F:hydrolase activity"/>
    <property type="evidence" value="ECO:0007669"/>
    <property type="project" value="UniProtKB-KW"/>
</dbReference>
<keyword evidence="11" id="KW-0067">ATP-binding</keyword>
<evidence type="ECO:0000256" key="17">
    <source>
        <dbReference type="ARBA" id="ARBA00031811"/>
    </source>
</evidence>
<dbReference type="AlphaFoldDB" id="A0A7H9B1E8"/>
<evidence type="ECO:0000256" key="16">
    <source>
        <dbReference type="ARBA" id="ARBA00023242"/>
    </source>
</evidence>
<feature type="domain" description="VWFA" evidence="19">
    <location>
        <begin position="20"/>
        <end position="237"/>
    </location>
</feature>
<dbReference type="Gene3D" id="2.40.290.10">
    <property type="match status" value="1"/>
</dbReference>
<dbReference type="Pfam" id="PF02735">
    <property type="entry name" value="Ku"/>
    <property type="match status" value="1"/>
</dbReference>
<evidence type="ECO:0000256" key="10">
    <source>
        <dbReference type="ARBA" id="ARBA00022806"/>
    </source>
</evidence>
<evidence type="ECO:0000256" key="15">
    <source>
        <dbReference type="ARBA" id="ARBA00023204"/>
    </source>
</evidence>
<evidence type="ECO:0000256" key="11">
    <source>
        <dbReference type="ARBA" id="ARBA00022840"/>
    </source>
</evidence>
<sequence length="577" mass="66797">MEGNIEEKSPSYRKYDAHEGIVFLIELSEGMFQVLPELNDRMQLVEILTTLLELMSQLIITRPGTGLGCYFYNCFKNDDENGIYEYFPLRDLNARDMKQLSDLLEDVDCGRCTIQEFLPFSYDRRTPLESIFELTKLQYTQESPDQKSFNNRKVFLFTDDDSPPESFDPNAKSRLSHLANDLNDYYIGFTTFFIGSNERPFNDAFYSEILRLSSNTDTEFDGPNTKPISASIIKSRVLRKQEIKRILFQCPLILQESSSFIVGIKGYSIVSHEKAGVKYKLVYEKEDIRQEAFSRRKFLNANTGEEIKEGLTKVFPYGDLNIALSDEELATVTKDYAGENSFLKIIGFRATSKCTQYYNNIDKPAFVVPDESSYEGSIRTLASLFKNMREKKKSAIIWGKTKTNSNPAMFILSPSDSFSRNEGFYMRRIPFLDEIRKFPCIVPMENLAGTAEYRRVKELTKNIMSHFNLKNGYEPSEFKNPGIQRHFKVLHDYLLQTEDEAYLNTSEEKTEKLLSEDDSIRKIAQIREKIIASAESNEPQGQKLSEYFIEWNEIYQKIKSSELIDKPSIKKPRNWNG</sequence>
<dbReference type="InterPro" id="IPR005160">
    <property type="entry name" value="Ku_C"/>
</dbReference>
<comment type="subcellular location">
    <subcellularLocation>
        <location evidence="2">Chromosome</location>
        <location evidence="2">Telomere</location>
    </subcellularLocation>
    <subcellularLocation>
        <location evidence="1">Nucleus</location>
    </subcellularLocation>
</comment>
<dbReference type="InterPro" id="IPR002035">
    <property type="entry name" value="VWF_A"/>
</dbReference>
<dbReference type="GO" id="GO:0006303">
    <property type="term" value="P:double-strand break repair via nonhomologous end joining"/>
    <property type="evidence" value="ECO:0007669"/>
    <property type="project" value="InterPro"/>
</dbReference>
<keyword evidence="21" id="KW-1185">Reference proteome</keyword>
<evidence type="ECO:0000259" key="19">
    <source>
        <dbReference type="PROSITE" id="PS50234"/>
    </source>
</evidence>
<evidence type="ECO:0000256" key="14">
    <source>
        <dbReference type="ARBA" id="ARBA00023172"/>
    </source>
</evidence>
<dbReference type="GO" id="GO:0003684">
    <property type="term" value="F:damaged DNA binding"/>
    <property type="evidence" value="ECO:0007669"/>
    <property type="project" value="InterPro"/>
</dbReference>
<dbReference type="CDD" id="cd00788">
    <property type="entry name" value="KU70"/>
    <property type="match status" value="1"/>
</dbReference>
<dbReference type="Pfam" id="PF03731">
    <property type="entry name" value="Ku_N"/>
    <property type="match status" value="1"/>
</dbReference>
<comment type="similarity">
    <text evidence="3">Belongs to the ku70 family.</text>
</comment>
<evidence type="ECO:0000256" key="18">
    <source>
        <dbReference type="PIRSR" id="PIRSR003033-1"/>
    </source>
</evidence>
<evidence type="ECO:0000256" key="7">
    <source>
        <dbReference type="ARBA" id="ARBA00022741"/>
    </source>
</evidence>
<proteinExistence type="inferred from homology"/>
<dbReference type="PROSITE" id="PS50234">
    <property type="entry name" value="VWFA"/>
    <property type="match status" value="1"/>
</dbReference>
<evidence type="ECO:0000256" key="3">
    <source>
        <dbReference type="ARBA" id="ARBA00005240"/>
    </source>
</evidence>
<dbReference type="KEGG" id="zmk:HG535_0C05680"/>
<dbReference type="PANTHER" id="PTHR12604">
    <property type="entry name" value="KU AUTOANTIGEN DNA HELICASE"/>
    <property type="match status" value="1"/>
</dbReference>
<evidence type="ECO:0000256" key="5">
    <source>
        <dbReference type="ARBA" id="ARBA00021796"/>
    </source>
</evidence>
<dbReference type="RefSeq" id="XP_037143942.1">
    <property type="nucleotide sequence ID" value="XM_037288047.1"/>
</dbReference>
<dbReference type="Gene3D" id="1.10.1600.10">
    <property type="match status" value="1"/>
</dbReference>
<dbReference type="InterPro" id="IPR006164">
    <property type="entry name" value="DNA_bd_Ku70/Ku80"/>
</dbReference>
<dbReference type="EMBL" id="CP058606">
    <property type="protein sequence ID" value="QLG72214.1"/>
    <property type="molecule type" value="Genomic_DNA"/>
</dbReference>
<dbReference type="GO" id="GO:0043564">
    <property type="term" value="C:Ku70:Ku80 complex"/>
    <property type="evidence" value="ECO:0007669"/>
    <property type="project" value="InterPro"/>
</dbReference>
<dbReference type="GO" id="GO:0000723">
    <property type="term" value="P:telomere maintenance"/>
    <property type="evidence" value="ECO:0007669"/>
    <property type="project" value="InterPro"/>
</dbReference>
<evidence type="ECO:0000313" key="21">
    <source>
        <dbReference type="Proteomes" id="UP000509704"/>
    </source>
</evidence>
<evidence type="ECO:0000313" key="20">
    <source>
        <dbReference type="EMBL" id="QLG72214.1"/>
    </source>
</evidence>
<gene>
    <name evidence="20" type="ORF">HG535_0C05680</name>
</gene>
<evidence type="ECO:0000256" key="12">
    <source>
        <dbReference type="ARBA" id="ARBA00022895"/>
    </source>
</evidence>
<dbReference type="InterPro" id="IPR006165">
    <property type="entry name" value="Ku70"/>
</dbReference>
<dbReference type="GO" id="GO:0006310">
    <property type="term" value="P:DNA recombination"/>
    <property type="evidence" value="ECO:0007669"/>
    <property type="project" value="UniProtKB-KW"/>
</dbReference>
<dbReference type="GO" id="GO:0003678">
    <property type="term" value="F:DNA helicase activity"/>
    <property type="evidence" value="ECO:0007669"/>
    <property type="project" value="UniProtKB-EC"/>
</dbReference>
<dbReference type="InterPro" id="IPR016194">
    <property type="entry name" value="SPOC-like_C_dom_sf"/>
</dbReference>
<evidence type="ECO:0000256" key="2">
    <source>
        <dbReference type="ARBA" id="ARBA00004574"/>
    </source>
</evidence>